<organism evidence="1 2">
    <name type="scientific">Periplaneta americana</name>
    <name type="common">American cockroach</name>
    <name type="synonym">Blatta americana</name>
    <dbReference type="NCBI Taxonomy" id="6978"/>
    <lineage>
        <taxon>Eukaryota</taxon>
        <taxon>Metazoa</taxon>
        <taxon>Ecdysozoa</taxon>
        <taxon>Arthropoda</taxon>
        <taxon>Hexapoda</taxon>
        <taxon>Insecta</taxon>
        <taxon>Pterygota</taxon>
        <taxon>Neoptera</taxon>
        <taxon>Polyneoptera</taxon>
        <taxon>Dictyoptera</taxon>
        <taxon>Blattodea</taxon>
        <taxon>Blattoidea</taxon>
        <taxon>Blattidae</taxon>
        <taxon>Blattinae</taxon>
        <taxon>Periplaneta</taxon>
    </lineage>
</organism>
<accession>A0ABQ8T232</accession>
<dbReference type="Proteomes" id="UP001148838">
    <property type="component" value="Unassembled WGS sequence"/>
</dbReference>
<comment type="caution">
    <text evidence="1">The sequence shown here is derived from an EMBL/GenBank/DDBJ whole genome shotgun (WGS) entry which is preliminary data.</text>
</comment>
<name>A0ABQ8T232_PERAM</name>
<evidence type="ECO:0000313" key="1">
    <source>
        <dbReference type="EMBL" id="KAJ4440041.1"/>
    </source>
</evidence>
<reference evidence="1 2" key="1">
    <citation type="journal article" date="2022" name="Allergy">
        <title>Genome assembly and annotation of Periplaneta americana reveal a comprehensive cockroach allergen profile.</title>
        <authorList>
            <person name="Wang L."/>
            <person name="Xiong Q."/>
            <person name="Saelim N."/>
            <person name="Wang L."/>
            <person name="Nong W."/>
            <person name="Wan A.T."/>
            <person name="Shi M."/>
            <person name="Liu X."/>
            <person name="Cao Q."/>
            <person name="Hui J.H.L."/>
            <person name="Sookrung N."/>
            <person name="Leung T.F."/>
            <person name="Tungtrongchitr A."/>
            <person name="Tsui S.K.W."/>
        </authorList>
    </citation>
    <scope>NUCLEOTIDE SEQUENCE [LARGE SCALE GENOMIC DNA]</scope>
    <source>
        <strain evidence="1">PWHHKU_190912</strain>
    </source>
</reference>
<sequence length="131" mass="14977">MLNATRYVRFELPCRHLNGIQPPANCSVAAAFVMCCLSFSKVLALPLWYTPSFTKPRKKVLSPQLHTCVEAARRWFHHHFQLRLHDPVASSHVIMAWVPNLEKIGSALKEKPPGKEKTVRTPEILRLLELL</sequence>
<protein>
    <submittedName>
        <fullName evidence="1">Uncharacterized protein</fullName>
    </submittedName>
</protein>
<dbReference type="EMBL" id="JAJSOF020000017">
    <property type="protein sequence ID" value="KAJ4440041.1"/>
    <property type="molecule type" value="Genomic_DNA"/>
</dbReference>
<keyword evidence="2" id="KW-1185">Reference proteome</keyword>
<evidence type="ECO:0000313" key="2">
    <source>
        <dbReference type="Proteomes" id="UP001148838"/>
    </source>
</evidence>
<proteinExistence type="predicted"/>
<gene>
    <name evidence="1" type="ORF">ANN_08172</name>
</gene>